<dbReference type="InterPro" id="IPR014519">
    <property type="entry name" value="UCP024492"/>
</dbReference>
<evidence type="ECO:0008006" key="3">
    <source>
        <dbReference type="Google" id="ProtNLM"/>
    </source>
</evidence>
<evidence type="ECO:0000313" key="1">
    <source>
        <dbReference type="EMBL" id="GCE10003.1"/>
    </source>
</evidence>
<comment type="caution">
    <text evidence="1">The sequence shown here is derived from an EMBL/GenBank/DDBJ whole genome shotgun (WGS) entry which is preliminary data.</text>
</comment>
<reference evidence="2" key="1">
    <citation type="submission" date="2018-12" db="EMBL/GenBank/DDBJ databases">
        <title>Tengunoibacter tsumagoiensis gen. nov., sp. nov., Dictyobacter kobayashii sp. nov., D. alpinus sp. nov., and D. joshuensis sp. nov. and description of Dictyobacteraceae fam. nov. within the order Ktedonobacterales isolated from Tengu-no-mugimeshi.</title>
        <authorList>
            <person name="Wang C.M."/>
            <person name="Zheng Y."/>
            <person name="Sakai Y."/>
            <person name="Toyoda A."/>
            <person name="Minakuchi Y."/>
            <person name="Abe K."/>
            <person name="Yokota A."/>
            <person name="Yabe S."/>
        </authorList>
    </citation>
    <scope>NUCLEOTIDE SEQUENCE [LARGE SCALE GENOMIC DNA]</scope>
    <source>
        <strain evidence="2">S-27</strain>
    </source>
</reference>
<gene>
    <name evidence="1" type="ORF">KDAU_73320</name>
</gene>
<dbReference type="EMBL" id="BIFQ01000002">
    <property type="protein sequence ID" value="GCE10003.1"/>
    <property type="molecule type" value="Genomic_DNA"/>
</dbReference>
<keyword evidence="2" id="KW-1185">Reference proteome</keyword>
<dbReference type="PIRSF" id="PIRSF024492">
    <property type="entry name" value="UCP024492"/>
    <property type="match status" value="1"/>
</dbReference>
<dbReference type="AlphaFoldDB" id="A0A401ZT09"/>
<name>A0A401ZT09_9CHLR</name>
<proteinExistence type="predicted"/>
<protein>
    <recommendedName>
        <fullName evidence="3">DNA repair protein</fullName>
    </recommendedName>
</protein>
<dbReference type="InterPro" id="IPR007438">
    <property type="entry name" value="DUF488"/>
</dbReference>
<dbReference type="Proteomes" id="UP000287224">
    <property type="component" value="Unassembled WGS sequence"/>
</dbReference>
<dbReference type="PANTHER" id="PTHR39337:SF1">
    <property type="entry name" value="BLR5642 PROTEIN"/>
    <property type="match status" value="1"/>
</dbReference>
<organism evidence="1 2">
    <name type="scientific">Dictyobacter aurantiacus</name>
    <dbReference type="NCBI Taxonomy" id="1936993"/>
    <lineage>
        <taxon>Bacteria</taxon>
        <taxon>Bacillati</taxon>
        <taxon>Chloroflexota</taxon>
        <taxon>Ktedonobacteria</taxon>
        <taxon>Ktedonobacterales</taxon>
        <taxon>Dictyobacteraceae</taxon>
        <taxon>Dictyobacter</taxon>
    </lineage>
</organism>
<sequence length="190" mass="21483">MCYILFMKHYTIATIGHSTHSLEEFIELLRMHAIRLLVDVRTIPRSHAHPQFGIDQLPDALQRAGIEYVHLAALGGLRHPRKDSLNAGWRNASFRGFADYMATPAFWTGLDELEERARRTTTVIMCAEAVPWRCHRSLIADALTIAGWRVSHIISKHSVREHTLTPFLRVKDGLLIYPPVTSVSPPDALA</sequence>
<dbReference type="Pfam" id="PF04343">
    <property type="entry name" value="DUF488"/>
    <property type="match status" value="1"/>
</dbReference>
<evidence type="ECO:0000313" key="2">
    <source>
        <dbReference type="Proteomes" id="UP000287224"/>
    </source>
</evidence>
<accession>A0A401ZT09</accession>
<dbReference type="PANTHER" id="PTHR39337">
    <property type="entry name" value="BLR5642 PROTEIN"/>
    <property type="match status" value="1"/>
</dbReference>